<feature type="signal peptide" evidence="1">
    <location>
        <begin position="1"/>
        <end position="25"/>
    </location>
</feature>
<evidence type="ECO:0000256" key="1">
    <source>
        <dbReference type="SAM" id="SignalP"/>
    </source>
</evidence>
<accession>A0A9D9N510</accession>
<comment type="caution">
    <text evidence="2">The sequence shown here is derived from an EMBL/GenBank/DDBJ whole genome shotgun (WGS) entry which is preliminary data.</text>
</comment>
<dbReference type="PROSITE" id="PS51257">
    <property type="entry name" value="PROKAR_LIPOPROTEIN"/>
    <property type="match status" value="1"/>
</dbReference>
<dbReference type="EMBL" id="JADIMG010000097">
    <property type="protein sequence ID" value="MBO8460741.1"/>
    <property type="molecule type" value="Genomic_DNA"/>
</dbReference>
<keyword evidence="1" id="KW-0732">Signal</keyword>
<protein>
    <submittedName>
        <fullName evidence="2">Uncharacterized protein</fullName>
    </submittedName>
</protein>
<gene>
    <name evidence="2" type="ORF">IAA73_10510</name>
</gene>
<name>A0A9D9N510_9BACT</name>
<proteinExistence type="predicted"/>
<evidence type="ECO:0000313" key="3">
    <source>
        <dbReference type="Proteomes" id="UP000823641"/>
    </source>
</evidence>
<reference evidence="2" key="1">
    <citation type="submission" date="2020-10" db="EMBL/GenBank/DDBJ databases">
        <authorList>
            <person name="Gilroy R."/>
        </authorList>
    </citation>
    <scope>NUCLEOTIDE SEQUENCE</scope>
    <source>
        <strain evidence="2">G3-3990</strain>
    </source>
</reference>
<dbReference type="AlphaFoldDB" id="A0A9D9N510"/>
<evidence type="ECO:0000313" key="2">
    <source>
        <dbReference type="EMBL" id="MBO8460741.1"/>
    </source>
</evidence>
<feature type="chain" id="PRO_5039261382" evidence="1">
    <location>
        <begin position="26"/>
        <end position="302"/>
    </location>
</feature>
<reference evidence="2" key="2">
    <citation type="journal article" date="2021" name="PeerJ">
        <title>Extensive microbial diversity within the chicken gut microbiome revealed by metagenomics and culture.</title>
        <authorList>
            <person name="Gilroy R."/>
            <person name="Ravi A."/>
            <person name="Getino M."/>
            <person name="Pursley I."/>
            <person name="Horton D.L."/>
            <person name="Alikhan N.F."/>
            <person name="Baker D."/>
            <person name="Gharbi K."/>
            <person name="Hall N."/>
            <person name="Watson M."/>
            <person name="Adriaenssens E.M."/>
            <person name="Foster-Nyarko E."/>
            <person name="Jarju S."/>
            <person name="Secka A."/>
            <person name="Antonio M."/>
            <person name="Oren A."/>
            <person name="Chaudhuri R.R."/>
            <person name="La Ragione R."/>
            <person name="Hildebrand F."/>
            <person name="Pallen M.J."/>
        </authorList>
    </citation>
    <scope>NUCLEOTIDE SEQUENCE</scope>
    <source>
        <strain evidence="2">G3-3990</strain>
    </source>
</reference>
<sequence length="302" mass="33405">MNKIFFSLILSAVFLLAGCAGNAKTDDNTAKSPDTYRPERAPYDGFVWERLSGAGLVMWAQRSPKTFLQTDASVHGVRLCTLTDNGVSRSEPLVQVFDLKAGQLDSLLPYLLEHPRVESLSENDTVTCAFQQVESGRMGVRRYVLVPTGEGADALKKRMENKPVPTTCGGWGMGNSGMRYFEIFSDKPNKAVFVEIGQETPLFDEKSIQLHDSIVSLRGQVVWEHESHSFAPEGDTVVYWLTDDTQRLEATYDAVLGAGAPPYTPVRAQLMMRMLGPAYDGFAAEYDGVMEVIEIGFMEPVD</sequence>
<dbReference type="Proteomes" id="UP000823641">
    <property type="component" value="Unassembled WGS sequence"/>
</dbReference>
<organism evidence="2 3">
    <name type="scientific">Candidatus Gallipaludibacter merdavium</name>
    <dbReference type="NCBI Taxonomy" id="2840839"/>
    <lineage>
        <taxon>Bacteria</taxon>
        <taxon>Pseudomonadati</taxon>
        <taxon>Bacteroidota</taxon>
        <taxon>Bacteroidia</taxon>
        <taxon>Bacteroidales</taxon>
        <taxon>Candidatus Gallipaludibacter</taxon>
    </lineage>
</organism>